<evidence type="ECO:0000259" key="2">
    <source>
        <dbReference type="PROSITE" id="PS50056"/>
    </source>
</evidence>
<dbReference type="InterPro" id="IPR000242">
    <property type="entry name" value="PTP_cat"/>
</dbReference>
<dbReference type="SUPFAM" id="SSF52799">
    <property type="entry name" value="(Phosphotyrosine protein) phosphatases II"/>
    <property type="match status" value="1"/>
</dbReference>
<evidence type="ECO:0000313" key="4">
    <source>
        <dbReference type="Proteomes" id="UP001164746"/>
    </source>
</evidence>
<dbReference type="InterPro" id="IPR000387">
    <property type="entry name" value="Tyr_Pase_dom"/>
</dbReference>
<feature type="non-terminal residue" evidence="3">
    <location>
        <position position="1"/>
    </location>
</feature>
<keyword evidence="4" id="KW-1185">Reference proteome</keyword>
<sequence length="142" mass="16438">TCQYLGSSDGKQIGKFKVNCIHEKQNKAFQEKCFSFKDVNHEDEDYLTTIRQFEFFAWRDGEDTPVAVQPMLDILEAVNRWQPHLGETRPILIHCESGYRRSGVVAVLLNEVHRVQDNKGQINIVDSVKTMKQRNKDIVQNS</sequence>
<dbReference type="PRINTS" id="PR00700">
    <property type="entry name" value="PRTYPHPHTASE"/>
</dbReference>
<dbReference type="InterPro" id="IPR003595">
    <property type="entry name" value="Tyr_Pase_cat"/>
</dbReference>
<organism evidence="3 4">
    <name type="scientific">Mya arenaria</name>
    <name type="common">Soft-shell clam</name>
    <dbReference type="NCBI Taxonomy" id="6604"/>
    <lineage>
        <taxon>Eukaryota</taxon>
        <taxon>Metazoa</taxon>
        <taxon>Spiralia</taxon>
        <taxon>Lophotrochozoa</taxon>
        <taxon>Mollusca</taxon>
        <taxon>Bivalvia</taxon>
        <taxon>Autobranchia</taxon>
        <taxon>Heteroconchia</taxon>
        <taxon>Euheterodonta</taxon>
        <taxon>Imparidentia</taxon>
        <taxon>Neoheterodontei</taxon>
        <taxon>Myida</taxon>
        <taxon>Myoidea</taxon>
        <taxon>Myidae</taxon>
        <taxon>Mya</taxon>
    </lineage>
</organism>
<name>A0ABY7DMF3_MYAAR</name>
<reference evidence="3" key="1">
    <citation type="submission" date="2022-11" db="EMBL/GenBank/DDBJ databases">
        <title>Centuries of genome instability and evolution in soft-shell clam transmissible cancer (bioRxiv).</title>
        <authorList>
            <person name="Hart S.F.M."/>
            <person name="Yonemitsu M.A."/>
            <person name="Giersch R.M."/>
            <person name="Beal B.F."/>
            <person name="Arriagada G."/>
            <person name="Davis B.W."/>
            <person name="Ostrander E.A."/>
            <person name="Goff S.P."/>
            <person name="Metzger M.J."/>
        </authorList>
    </citation>
    <scope>NUCLEOTIDE SEQUENCE</scope>
    <source>
        <strain evidence="3">MELC-2E11</strain>
        <tissue evidence="3">Siphon/mantle</tissue>
    </source>
</reference>
<dbReference type="Gene3D" id="3.90.190.10">
    <property type="entry name" value="Protein tyrosine phosphatase superfamily"/>
    <property type="match status" value="1"/>
</dbReference>
<dbReference type="EMBL" id="CP111014">
    <property type="protein sequence ID" value="WAQ98544.1"/>
    <property type="molecule type" value="Genomic_DNA"/>
</dbReference>
<dbReference type="SMART" id="SM00404">
    <property type="entry name" value="PTPc_motif"/>
    <property type="match status" value="1"/>
</dbReference>
<evidence type="ECO:0000313" key="3">
    <source>
        <dbReference type="EMBL" id="WAQ98544.1"/>
    </source>
</evidence>
<dbReference type="PROSITE" id="PS50056">
    <property type="entry name" value="TYR_PHOSPHATASE_2"/>
    <property type="match status" value="1"/>
</dbReference>
<feature type="non-terminal residue" evidence="3">
    <location>
        <position position="142"/>
    </location>
</feature>
<proteinExistence type="predicted"/>
<gene>
    <name evidence="3" type="ORF">MAR_022917</name>
</gene>
<dbReference type="Proteomes" id="UP001164746">
    <property type="component" value="Chromosome 3"/>
</dbReference>
<dbReference type="PANTHER" id="PTHR19134">
    <property type="entry name" value="RECEPTOR-TYPE TYROSINE-PROTEIN PHOSPHATASE"/>
    <property type="match status" value="1"/>
</dbReference>
<dbReference type="PANTHER" id="PTHR19134:SF449">
    <property type="entry name" value="TYROSINE-PROTEIN PHOSPHATASE 1"/>
    <property type="match status" value="1"/>
</dbReference>
<dbReference type="InterPro" id="IPR029021">
    <property type="entry name" value="Prot-tyrosine_phosphatase-like"/>
</dbReference>
<feature type="domain" description="Tyrosine-protein phosphatase" evidence="1">
    <location>
        <begin position="1"/>
        <end position="142"/>
    </location>
</feature>
<dbReference type="InterPro" id="IPR050348">
    <property type="entry name" value="Protein-Tyr_Phosphatase"/>
</dbReference>
<evidence type="ECO:0000259" key="1">
    <source>
        <dbReference type="PROSITE" id="PS50055"/>
    </source>
</evidence>
<dbReference type="Pfam" id="PF00102">
    <property type="entry name" value="Y_phosphatase"/>
    <property type="match status" value="1"/>
</dbReference>
<dbReference type="PROSITE" id="PS00383">
    <property type="entry name" value="TYR_PHOSPHATASE_1"/>
    <property type="match status" value="1"/>
</dbReference>
<protein>
    <submittedName>
        <fullName evidence="3">PTPRU-like protein</fullName>
    </submittedName>
</protein>
<dbReference type="PROSITE" id="PS50055">
    <property type="entry name" value="TYR_PHOSPHATASE_PTP"/>
    <property type="match status" value="1"/>
</dbReference>
<accession>A0ABY7DMF3</accession>
<feature type="domain" description="Tyrosine specific protein phosphatases" evidence="2">
    <location>
        <begin position="72"/>
        <end position="142"/>
    </location>
</feature>
<dbReference type="InterPro" id="IPR016130">
    <property type="entry name" value="Tyr_Pase_AS"/>
</dbReference>